<feature type="region of interest" description="Disordered" evidence="4">
    <location>
        <begin position="1"/>
        <end position="73"/>
    </location>
</feature>
<evidence type="ECO:0000313" key="6">
    <source>
        <dbReference type="Proteomes" id="UP000076335"/>
    </source>
</evidence>
<dbReference type="Proteomes" id="UP000076335">
    <property type="component" value="Unassembled WGS sequence"/>
</dbReference>
<feature type="compositionally biased region" description="Gly residues" evidence="4">
    <location>
        <begin position="47"/>
        <end position="59"/>
    </location>
</feature>
<evidence type="ECO:0000256" key="2">
    <source>
        <dbReference type="ARBA" id="ARBA00022612"/>
    </source>
</evidence>
<proteinExistence type="predicted"/>
<protein>
    <submittedName>
        <fullName evidence="5">Phage tail protein</fullName>
    </submittedName>
</protein>
<feature type="compositionally biased region" description="Basic residues" evidence="4">
    <location>
        <begin position="7"/>
        <end position="16"/>
    </location>
</feature>
<dbReference type="InterPro" id="IPR020991">
    <property type="entry name" value="Connector_podovirus"/>
</dbReference>
<feature type="compositionally biased region" description="Basic and acidic residues" evidence="4">
    <location>
        <begin position="61"/>
        <end position="73"/>
    </location>
</feature>
<evidence type="ECO:0000313" key="5">
    <source>
        <dbReference type="EMBL" id="KZB62162.1"/>
    </source>
</evidence>
<keyword evidence="3" id="KW-0231">Viral genome packaging</keyword>
<evidence type="ECO:0000256" key="4">
    <source>
        <dbReference type="SAM" id="MobiDB-lite"/>
    </source>
</evidence>
<reference evidence="5 6" key="1">
    <citation type="submission" date="2015-12" db="EMBL/GenBank/DDBJ databases">
        <title>Genome sequence of Thalassospira lucentensis MCCC 1A02072.</title>
        <authorList>
            <person name="Lu L."/>
            <person name="Lai Q."/>
            <person name="Shao Z."/>
            <person name="Qian P."/>
        </authorList>
    </citation>
    <scope>NUCLEOTIDE SEQUENCE [LARGE SCALE GENOMIC DNA]</scope>
    <source>
        <strain evidence="5 6">MCCC 1A02072</strain>
    </source>
</reference>
<gene>
    <name evidence="5" type="ORF">AUP42_04175</name>
</gene>
<organism evidence="5 6">
    <name type="scientific">Thalassospira lucentensis</name>
    <dbReference type="NCBI Taxonomy" id="168935"/>
    <lineage>
        <taxon>Bacteria</taxon>
        <taxon>Pseudomonadati</taxon>
        <taxon>Pseudomonadota</taxon>
        <taxon>Alphaproteobacteria</taxon>
        <taxon>Rhodospirillales</taxon>
        <taxon>Thalassospiraceae</taxon>
        <taxon>Thalassospira</taxon>
    </lineage>
</organism>
<dbReference type="Pfam" id="PF12236">
    <property type="entry name" value="Head-tail_con"/>
    <property type="match status" value="1"/>
</dbReference>
<dbReference type="AlphaFoldDB" id="A0A154L1X6"/>
<keyword evidence="2" id="KW-1188">Viral release from host cell</keyword>
<accession>A0A154L1X6</accession>
<dbReference type="RefSeq" id="WP_062952740.1">
    <property type="nucleotide sequence ID" value="NZ_LPVY01000021.1"/>
</dbReference>
<sequence>MTERQNRKAHPVRPARKTGVAAKRPTSDRAVTDGAAGNGAETRRGDGLVGAGRVGGTGRTGTDKAEARPEDVRLSRADQTAAGLGRMAKEPVGRLGAGAGAGARAGARSNAGTKTVTIAIADLRARFRAAMGQKRGWMRHWQECYEFALPQRNGASEQPGASGGVSGGEKKFDRVFDATAPDAVEQLAASLMAEITPPMGGWFTFEPGGNVADADRDILTARLARAASILQGHFDRSNFAVEMHQAFLDLVTAGTACLRLEADDFLSPSAFRFGAVPLRELAFEERSDGRMDAVFRKLSLSRDEIARQWPDARLPDRDRDEGQSPKRYAVVEAVLPDPGAFGGYQLCVFFEDGGRVSGGLAGEDGVIHRDRFDVSPYIAFRWMKAPGEVYGRSPVMKALPDIKTANKVVELVLKNASIAVTGIWQADDDGVLNPAAIRLVPGSIIPKAVGSAGLTPLDAPGRFDVSDLVLSDLRDRIRRCLLADRLGQSDQPGMTATEVLERASENARLLGATYGRLQAELLYPLIRRAIHILVRRGELPDMPLDGDVVQLRHSAPLAQLPKRVQAGQAMDWLSRIATLGPEALGEVDMPHMVRWLADQFGVPDHLLRPMMPVSPPVEPSLEAGVMEDAV</sequence>
<evidence type="ECO:0000256" key="3">
    <source>
        <dbReference type="ARBA" id="ARBA00023219"/>
    </source>
</evidence>
<dbReference type="EMBL" id="LPVY01000021">
    <property type="protein sequence ID" value="KZB62162.1"/>
    <property type="molecule type" value="Genomic_DNA"/>
</dbReference>
<comment type="subcellular location">
    <subcellularLocation>
        <location evidence="1">Virion</location>
    </subcellularLocation>
</comment>
<name>A0A154L1X6_9PROT</name>
<dbReference type="OrthoDB" id="1666403at2"/>
<evidence type="ECO:0000256" key="1">
    <source>
        <dbReference type="ARBA" id="ARBA00004328"/>
    </source>
</evidence>
<comment type="caution">
    <text evidence="5">The sequence shown here is derived from an EMBL/GenBank/DDBJ whole genome shotgun (WGS) entry which is preliminary data.</text>
</comment>